<gene>
    <name evidence="1" type="ORF">GPM918_LOCUS41225</name>
    <name evidence="2" type="ORF">OVA965_LOCUS45982</name>
    <name evidence="3" type="ORF">SRO942_LOCUS42253</name>
    <name evidence="4" type="ORF">TMI583_LOCUS50046</name>
</gene>
<evidence type="ECO:0000313" key="4">
    <source>
        <dbReference type="EMBL" id="CAF4566254.1"/>
    </source>
</evidence>
<evidence type="ECO:0000313" key="1">
    <source>
        <dbReference type="EMBL" id="CAF1583009.1"/>
    </source>
</evidence>
<dbReference type="Proteomes" id="UP000682733">
    <property type="component" value="Unassembled WGS sequence"/>
</dbReference>
<evidence type="ECO:0000313" key="2">
    <source>
        <dbReference type="EMBL" id="CAF1678587.1"/>
    </source>
</evidence>
<dbReference type="Proteomes" id="UP000663829">
    <property type="component" value="Unassembled WGS sequence"/>
</dbReference>
<comment type="caution">
    <text evidence="1">The sequence shown here is derived from an EMBL/GenBank/DDBJ whole genome shotgun (WGS) entry which is preliminary data.</text>
</comment>
<dbReference type="EMBL" id="CAJNOQ010031987">
    <property type="protein sequence ID" value="CAF1583009.1"/>
    <property type="molecule type" value="Genomic_DNA"/>
</dbReference>
<keyword evidence="5" id="KW-1185">Reference proteome</keyword>
<reference evidence="1" key="1">
    <citation type="submission" date="2021-02" db="EMBL/GenBank/DDBJ databases">
        <authorList>
            <person name="Nowell W R."/>
        </authorList>
    </citation>
    <scope>NUCLEOTIDE SEQUENCE</scope>
</reference>
<dbReference type="EMBL" id="CAJOBA010115537">
    <property type="protein sequence ID" value="CAF4566254.1"/>
    <property type="molecule type" value="Genomic_DNA"/>
</dbReference>
<dbReference type="AlphaFoldDB" id="A0A815ZEG6"/>
<dbReference type="Proteomes" id="UP000681722">
    <property type="component" value="Unassembled WGS sequence"/>
</dbReference>
<dbReference type="EMBL" id="CAJOBC010097984">
    <property type="protein sequence ID" value="CAF4451267.1"/>
    <property type="molecule type" value="Genomic_DNA"/>
</dbReference>
<sequence length="104" mass="11821">MHWIFFEAGPGKGVADAVGATTKRLFDDTTKFNPDETYSNAMDLMTHTENSTKIQLFSYVKQDIDEIRQQIPPLATVHDTSLFHEVIAKPNDEVYAKNKSDEEE</sequence>
<proteinExistence type="predicted"/>
<evidence type="ECO:0000313" key="3">
    <source>
        <dbReference type="EMBL" id="CAF4451267.1"/>
    </source>
</evidence>
<dbReference type="OrthoDB" id="6357684at2759"/>
<dbReference type="EMBL" id="CAJNOK010078344">
    <property type="protein sequence ID" value="CAF1678587.1"/>
    <property type="molecule type" value="Genomic_DNA"/>
</dbReference>
<accession>A0A815ZEG6</accession>
<organism evidence="1 5">
    <name type="scientific">Didymodactylos carnosus</name>
    <dbReference type="NCBI Taxonomy" id="1234261"/>
    <lineage>
        <taxon>Eukaryota</taxon>
        <taxon>Metazoa</taxon>
        <taxon>Spiralia</taxon>
        <taxon>Gnathifera</taxon>
        <taxon>Rotifera</taxon>
        <taxon>Eurotatoria</taxon>
        <taxon>Bdelloidea</taxon>
        <taxon>Philodinida</taxon>
        <taxon>Philodinidae</taxon>
        <taxon>Didymodactylos</taxon>
    </lineage>
</organism>
<protein>
    <submittedName>
        <fullName evidence="1">Uncharacterized protein</fullName>
    </submittedName>
</protein>
<evidence type="ECO:0000313" key="5">
    <source>
        <dbReference type="Proteomes" id="UP000663829"/>
    </source>
</evidence>
<name>A0A815ZEG6_9BILA</name>
<dbReference type="Proteomes" id="UP000677228">
    <property type="component" value="Unassembled WGS sequence"/>
</dbReference>